<keyword evidence="3" id="KW-1185">Reference proteome</keyword>
<comment type="caution">
    <text evidence="2">The sequence shown here is derived from an EMBL/GenBank/DDBJ whole genome shotgun (WGS) entry which is preliminary data.</text>
</comment>
<evidence type="ECO:0000256" key="1">
    <source>
        <dbReference type="SAM" id="MobiDB-lite"/>
    </source>
</evidence>
<dbReference type="EMBL" id="BAABGM010000020">
    <property type="protein sequence ID" value="GAA4410736.1"/>
    <property type="molecule type" value="Genomic_DNA"/>
</dbReference>
<gene>
    <name evidence="2" type="ORF">GCM10023168_30740</name>
</gene>
<sequence>MVDLEPLVAQDDAEHLRQCQVVVDDEHATLHVVPFLSPAPGPEIIRRPNTMSGNPPTAGWENPARERGATGLGDTLQQ</sequence>
<dbReference type="Proteomes" id="UP001500945">
    <property type="component" value="Unassembled WGS sequence"/>
</dbReference>
<name>A0ABP8KP51_9MICO</name>
<reference evidence="3" key="1">
    <citation type="journal article" date="2019" name="Int. J. Syst. Evol. Microbiol.">
        <title>The Global Catalogue of Microorganisms (GCM) 10K type strain sequencing project: providing services to taxonomists for standard genome sequencing and annotation.</title>
        <authorList>
            <consortium name="The Broad Institute Genomics Platform"/>
            <consortium name="The Broad Institute Genome Sequencing Center for Infectious Disease"/>
            <person name="Wu L."/>
            <person name="Ma J."/>
        </authorList>
    </citation>
    <scope>NUCLEOTIDE SEQUENCE [LARGE SCALE GENOMIC DNA]</scope>
    <source>
        <strain evidence="3">JCM 17809</strain>
    </source>
</reference>
<accession>A0ABP8KP51</accession>
<proteinExistence type="predicted"/>
<feature type="region of interest" description="Disordered" evidence="1">
    <location>
        <begin position="39"/>
        <end position="78"/>
    </location>
</feature>
<organism evidence="2 3">
    <name type="scientific">Fodinibacter luteus</name>
    <dbReference type="NCBI Taxonomy" id="552064"/>
    <lineage>
        <taxon>Bacteria</taxon>
        <taxon>Bacillati</taxon>
        <taxon>Actinomycetota</taxon>
        <taxon>Actinomycetes</taxon>
        <taxon>Micrococcales</taxon>
        <taxon>Intrasporangiaceae</taxon>
        <taxon>Fodinibacter (ex Wang et al. 2009)</taxon>
    </lineage>
</organism>
<protein>
    <submittedName>
        <fullName evidence="2">Uncharacterized protein</fullName>
    </submittedName>
</protein>
<evidence type="ECO:0000313" key="3">
    <source>
        <dbReference type="Proteomes" id="UP001500945"/>
    </source>
</evidence>
<evidence type="ECO:0000313" key="2">
    <source>
        <dbReference type="EMBL" id="GAA4410736.1"/>
    </source>
</evidence>